<keyword evidence="3" id="KW-0479">Metal-binding</keyword>
<organism evidence="9 10">
    <name type="scientific">Actinomadura miaoliensis</name>
    <dbReference type="NCBI Taxonomy" id="430685"/>
    <lineage>
        <taxon>Bacteria</taxon>
        <taxon>Bacillati</taxon>
        <taxon>Actinomycetota</taxon>
        <taxon>Actinomycetes</taxon>
        <taxon>Streptosporangiales</taxon>
        <taxon>Thermomonosporaceae</taxon>
        <taxon>Actinomadura</taxon>
    </lineage>
</organism>
<dbReference type="InterPro" id="IPR029058">
    <property type="entry name" value="AB_hydrolase_fold"/>
</dbReference>
<gene>
    <name evidence="9" type="ORF">GCM10022214_17360</name>
</gene>
<keyword evidence="5 9" id="KW-0378">Hydrolase</keyword>
<evidence type="ECO:0000256" key="8">
    <source>
        <dbReference type="SAM" id="MobiDB-lite"/>
    </source>
</evidence>
<proteinExistence type="inferred from homology"/>
<protein>
    <submittedName>
        <fullName evidence="9">Tannase/feruloyl esterase family alpha/beta hydrolase</fullName>
    </submittedName>
</protein>
<keyword evidence="6" id="KW-0106">Calcium</keyword>
<evidence type="ECO:0000256" key="4">
    <source>
        <dbReference type="ARBA" id="ARBA00022729"/>
    </source>
</evidence>
<evidence type="ECO:0000313" key="9">
    <source>
        <dbReference type="EMBL" id="GAA4064130.1"/>
    </source>
</evidence>
<keyword evidence="4" id="KW-0732">Signal</keyword>
<evidence type="ECO:0000313" key="10">
    <source>
        <dbReference type="Proteomes" id="UP001500683"/>
    </source>
</evidence>
<keyword evidence="10" id="KW-1185">Reference proteome</keyword>
<dbReference type="RefSeq" id="WP_344943393.1">
    <property type="nucleotide sequence ID" value="NZ_BAAAZG010000006.1"/>
</dbReference>
<dbReference type="PANTHER" id="PTHR33938">
    <property type="entry name" value="FERULOYL ESTERASE B-RELATED"/>
    <property type="match status" value="1"/>
</dbReference>
<dbReference type="Pfam" id="PF07519">
    <property type="entry name" value="Tannase"/>
    <property type="match status" value="2"/>
</dbReference>
<evidence type="ECO:0000256" key="7">
    <source>
        <dbReference type="ARBA" id="ARBA00023157"/>
    </source>
</evidence>
<evidence type="ECO:0000256" key="2">
    <source>
        <dbReference type="ARBA" id="ARBA00022487"/>
    </source>
</evidence>
<keyword evidence="2" id="KW-0719">Serine esterase</keyword>
<dbReference type="GO" id="GO:0016787">
    <property type="term" value="F:hydrolase activity"/>
    <property type="evidence" value="ECO:0007669"/>
    <property type="project" value="UniProtKB-KW"/>
</dbReference>
<reference evidence="10" key="1">
    <citation type="journal article" date="2019" name="Int. J. Syst. Evol. Microbiol.">
        <title>The Global Catalogue of Microorganisms (GCM) 10K type strain sequencing project: providing services to taxonomists for standard genome sequencing and annotation.</title>
        <authorList>
            <consortium name="The Broad Institute Genomics Platform"/>
            <consortium name="The Broad Institute Genome Sequencing Center for Infectious Disease"/>
            <person name="Wu L."/>
            <person name="Ma J."/>
        </authorList>
    </citation>
    <scope>NUCLEOTIDE SEQUENCE [LARGE SCALE GENOMIC DNA]</scope>
    <source>
        <strain evidence="10">JCM 16702</strain>
    </source>
</reference>
<dbReference type="SUPFAM" id="SSF53474">
    <property type="entry name" value="alpha/beta-Hydrolases"/>
    <property type="match status" value="1"/>
</dbReference>
<comment type="caution">
    <text evidence="9">The sequence shown here is derived from an EMBL/GenBank/DDBJ whole genome shotgun (WGS) entry which is preliminary data.</text>
</comment>
<feature type="region of interest" description="Disordered" evidence="8">
    <location>
        <begin position="518"/>
        <end position="543"/>
    </location>
</feature>
<evidence type="ECO:0000256" key="1">
    <source>
        <dbReference type="ARBA" id="ARBA00006249"/>
    </source>
</evidence>
<dbReference type="InterPro" id="IPR011118">
    <property type="entry name" value="Tannase/feruloyl_esterase"/>
</dbReference>
<name>A0ABP7VCU5_9ACTN</name>
<dbReference type="Gene3D" id="3.40.50.1820">
    <property type="entry name" value="alpha/beta hydrolase"/>
    <property type="match status" value="1"/>
</dbReference>
<dbReference type="EMBL" id="BAAAZG010000006">
    <property type="protein sequence ID" value="GAA4064130.1"/>
    <property type="molecule type" value="Genomic_DNA"/>
</dbReference>
<evidence type="ECO:0000256" key="6">
    <source>
        <dbReference type="ARBA" id="ARBA00022837"/>
    </source>
</evidence>
<evidence type="ECO:0000256" key="5">
    <source>
        <dbReference type="ARBA" id="ARBA00022801"/>
    </source>
</evidence>
<evidence type="ECO:0000256" key="3">
    <source>
        <dbReference type="ARBA" id="ARBA00022723"/>
    </source>
</evidence>
<keyword evidence="7" id="KW-1015">Disulfide bond</keyword>
<dbReference type="Proteomes" id="UP001500683">
    <property type="component" value="Unassembled WGS sequence"/>
</dbReference>
<comment type="similarity">
    <text evidence="1">Belongs to the tannase family.</text>
</comment>
<sequence length="543" mass="58336">MIKRRRRRASVPAMAAAVAVAVGGLQPAVHLVSPLVRAPSAGGPDCRAERFKPLRLPGARITGVRTALTRGGQAQITPPSGTSVPGRVFCEVEIALTHGREGTRGLPADDVHVWVWLPKDWNGRLQAVGGGGTKATYGAPSMVAALQAGYAVTASDAGLSVQNPRSDIFLTDGEFNWQLFENWSYRSVHENAVLAKDVVRRHYGKPARFSYWNGCSNGGRQGVEMTQRFPDDFDGVLAAAPAIYGAERLNMTMSWPGFLQNDAFGGFIPTCKMEAMSKAVVRACDGADGVVDGLVGNPAACDYRRTLAGQVGRSLPCGKITAREAEVATRIFQGPRTAAGRFMWYGYTPGTDLTGATFGAYDGWPIRNFLKHDPAYDWRTSSTDELINVFGPMFRSRLDILSGSDPVLLPFANRGGKLLMWHGLADGAFPADQSVHYYKEVEQVSGERTADFFRLFLAPGVDHCGGGTGPVPTDPFGALVAWVERGIAPQTLPAARTDSAGAVVRERALCPYPQVQVYQGGDPDRPQSFRCGDSFPKAPGQGT</sequence>
<dbReference type="PANTHER" id="PTHR33938:SF8">
    <property type="entry name" value="CARBOXYLIC ESTER HYDROLASE"/>
    <property type="match status" value="1"/>
</dbReference>
<accession>A0ABP7VCU5</accession>